<accession>A0A6I4LZD8</accession>
<keyword evidence="2" id="KW-0812">Transmembrane</keyword>
<feature type="compositionally biased region" description="Basic and acidic residues" evidence="1">
    <location>
        <begin position="353"/>
        <end position="367"/>
    </location>
</feature>
<feature type="transmembrane region" description="Helical" evidence="2">
    <location>
        <begin position="14"/>
        <end position="33"/>
    </location>
</feature>
<feature type="compositionally biased region" description="Polar residues" evidence="1">
    <location>
        <begin position="378"/>
        <end position="391"/>
    </location>
</feature>
<dbReference type="InterPro" id="IPR050445">
    <property type="entry name" value="Bact_polysacc_biosynth/exp"/>
</dbReference>
<dbReference type="PANTHER" id="PTHR32309:SF31">
    <property type="entry name" value="CAPSULAR EXOPOLYSACCHARIDE FAMILY"/>
    <property type="match status" value="1"/>
</dbReference>
<name>A0A6I4LZD8_9ACTN</name>
<keyword evidence="2" id="KW-0472">Membrane</keyword>
<dbReference type="PANTHER" id="PTHR32309">
    <property type="entry name" value="TYROSINE-PROTEIN KINASE"/>
    <property type="match status" value="1"/>
</dbReference>
<evidence type="ECO:0008006" key="5">
    <source>
        <dbReference type="Google" id="ProtNLM"/>
    </source>
</evidence>
<comment type="caution">
    <text evidence="3">The sequence shown here is derived from an EMBL/GenBank/DDBJ whole genome shotgun (WGS) entry which is preliminary data.</text>
</comment>
<dbReference type="AlphaFoldDB" id="A0A6I4LZD8"/>
<evidence type="ECO:0000256" key="1">
    <source>
        <dbReference type="SAM" id="MobiDB-lite"/>
    </source>
</evidence>
<protein>
    <recommendedName>
        <fullName evidence="5">Polysaccharide chain length determinant N-terminal domain-containing protein</fullName>
    </recommendedName>
</protein>
<proteinExistence type="predicted"/>
<reference evidence="3" key="1">
    <citation type="submission" date="2019-12" db="EMBL/GenBank/DDBJ databases">
        <title>Actinomadura physcomitrii sp. nov., a novel actinomycete isolated from moss [Physcomitrium sphaericum (Ludw) Fuernr].</title>
        <authorList>
            <person name="Zhuang X."/>
        </authorList>
    </citation>
    <scope>NUCLEOTIDE SEQUENCE [LARGE SCALE GENOMIC DNA]</scope>
    <source>
        <strain evidence="3">LD22</strain>
    </source>
</reference>
<gene>
    <name evidence="3" type="ORF">F8568_000165</name>
</gene>
<feature type="transmembrane region" description="Helical" evidence="2">
    <location>
        <begin position="226"/>
        <end position="247"/>
    </location>
</feature>
<evidence type="ECO:0000313" key="3">
    <source>
        <dbReference type="EMBL" id="MVZ98822.1"/>
    </source>
</evidence>
<dbReference type="RefSeq" id="WP_151589915.1">
    <property type="nucleotide sequence ID" value="NZ_WBMS02000001.1"/>
</dbReference>
<keyword evidence="2" id="KW-1133">Transmembrane helix</keyword>
<evidence type="ECO:0000256" key="2">
    <source>
        <dbReference type="SAM" id="Phobius"/>
    </source>
</evidence>
<evidence type="ECO:0000313" key="4">
    <source>
        <dbReference type="Proteomes" id="UP000462055"/>
    </source>
</evidence>
<dbReference type="Proteomes" id="UP000462055">
    <property type="component" value="Unassembled WGS sequence"/>
</dbReference>
<organism evidence="3 4">
    <name type="scientific">Actinomadura physcomitrii</name>
    <dbReference type="NCBI Taxonomy" id="2650748"/>
    <lineage>
        <taxon>Bacteria</taxon>
        <taxon>Bacillati</taxon>
        <taxon>Actinomycetota</taxon>
        <taxon>Actinomycetes</taxon>
        <taxon>Streptosporangiales</taxon>
        <taxon>Thermomonosporaceae</taxon>
        <taxon>Actinomadura</taxon>
    </lineage>
</organism>
<feature type="region of interest" description="Disordered" evidence="1">
    <location>
        <begin position="328"/>
        <end position="393"/>
    </location>
</feature>
<dbReference type="EMBL" id="WBMS02000001">
    <property type="protein sequence ID" value="MVZ98822.1"/>
    <property type="molecule type" value="Genomic_DNA"/>
</dbReference>
<keyword evidence="4" id="KW-1185">Reference proteome</keyword>
<sequence length="483" mass="49437">MEIDEVAARVARSYWALLLLMTVVPLVLVGGVMSRQDPPAVAKTRLQATAKAADAAAGDAGVSTEVSQVKAFATSDNLLAGVLGQLHLHRSTTKLAKDIGVAGLGTSTVVELSVKDKDPQAARKLTDAIGAAVVKEINDSNQGAIDQQLADIDKRMHDLEKKLGPLSRRAGAQPNPDIGAANERERVQAELTDLRSNRSDLQAQLLAAGNASVVQPAVLAPKSDPAVMMAVVAGLVGLVAGILIAVVNEMARPTIPGQRRVARRLGVPLLGWADRGPAELADLGRRVRLAARKEEVGQVTLVGAPGPLPADLVSSVASAVYGDRTKVVGARPVRQRPGDGDGGGTVTAAAKPKSGEPKPGKPDKDGGSGDEPGDGPSLNSSGPGTGKSTSLVRAGGGTAVMTKKSGEAVSPSEITQPVPVPARAVCHVHAFEDIDPGSDDEVGVVVVVGPVTRVSGLETVRDLVAASGWPLLGVIATSRKIKG</sequence>